<dbReference type="EMBL" id="UOGH01000103">
    <property type="protein sequence ID" value="VAX28976.1"/>
    <property type="molecule type" value="Genomic_DNA"/>
</dbReference>
<protein>
    <submittedName>
        <fullName evidence="1">Glutamyl-tRNA reductase</fullName>
        <ecNumber evidence="1">1.2.1.70</ecNumber>
    </submittedName>
</protein>
<dbReference type="SUPFAM" id="SSF69742">
    <property type="entry name" value="Glutamyl tRNA-reductase catalytic, N-terminal domain"/>
    <property type="match status" value="1"/>
</dbReference>
<gene>
    <name evidence="1" type="ORF">MNBD_NITROSPIRAE02-1476</name>
</gene>
<organism evidence="1">
    <name type="scientific">hydrothermal vent metagenome</name>
    <dbReference type="NCBI Taxonomy" id="652676"/>
    <lineage>
        <taxon>unclassified sequences</taxon>
        <taxon>metagenomes</taxon>
        <taxon>ecological metagenomes</taxon>
    </lineage>
</organism>
<feature type="non-terminal residue" evidence="1">
    <location>
        <position position="23"/>
    </location>
</feature>
<keyword evidence="1" id="KW-0560">Oxidoreductase</keyword>
<proteinExistence type="predicted"/>
<dbReference type="EC" id="1.2.1.70" evidence="1"/>
<dbReference type="GO" id="GO:0008883">
    <property type="term" value="F:glutamyl-tRNA reductase activity"/>
    <property type="evidence" value="ECO:0007669"/>
    <property type="project" value="UniProtKB-EC"/>
</dbReference>
<dbReference type="AlphaFoldDB" id="A0A3B1CER8"/>
<dbReference type="InterPro" id="IPR036343">
    <property type="entry name" value="GluRdtase_N_sf"/>
</dbReference>
<evidence type="ECO:0000313" key="1">
    <source>
        <dbReference type="EMBL" id="VAX28976.1"/>
    </source>
</evidence>
<dbReference type="GO" id="GO:0033014">
    <property type="term" value="P:tetrapyrrole biosynthetic process"/>
    <property type="evidence" value="ECO:0007669"/>
    <property type="project" value="InterPro"/>
</dbReference>
<sequence>MRVLVTGLNHKTAPVEVREKLAF</sequence>
<accession>A0A3B1CER8</accession>
<reference evidence="1" key="1">
    <citation type="submission" date="2018-06" db="EMBL/GenBank/DDBJ databases">
        <authorList>
            <person name="Zhirakovskaya E."/>
        </authorList>
    </citation>
    <scope>NUCLEOTIDE SEQUENCE</scope>
</reference>
<dbReference type="GO" id="GO:0050661">
    <property type="term" value="F:NADP binding"/>
    <property type="evidence" value="ECO:0007669"/>
    <property type="project" value="InterPro"/>
</dbReference>
<name>A0A3B1CER8_9ZZZZ</name>